<dbReference type="Pfam" id="PF01549">
    <property type="entry name" value="ShK"/>
    <property type="match status" value="1"/>
</dbReference>
<evidence type="ECO:0000259" key="2">
    <source>
        <dbReference type="PROSITE" id="PS51670"/>
    </source>
</evidence>
<gene>
    <name evidence="3" type="ORF">KUTeg_021621</name>
</gene>
<dbReference type="InterPro" id="IPR003582">
    <property type="entry name" value="ShKT_dom"/>
</dbReference>
<evidence type="ECO:0000313" key="4">
    <source>
        <dbReference type="Proteomes" id="UP001217089"/>
    </source>
</evidence>
<keyword evidence="4" id="KW-1185">Reference proteome</keyword>
<dbReference type="PROSITE" id="PS51670">
    <property type="entry name" value="SHKT"/>
    <property type="match status" value="1"/>
</dbReference>
<comment type="caution">
    <text evidence="3">The sequence shown here is derived from an EMBL/GenBank/DDBJ whole genome shotgun (WGS) entry which is preliminary data.</text>
</comment>
<proteinExistence type="predicted"/>
<comment type="caution">
    <text evidence="1">Lacks conserved residue(s) required for the propagation of feature annotation.</text>
</comment>
<dbReference type="Proteomes" id="UP001217089">
    <property type="component" value="Unassembled WGS sequence"/>
</dbReference>
<reference evidence="3 4" key="1">
    <citation type="submission" date="2022-12" db="EMBL/GenBank/DDBJ databases">
        <title>Chromosome-level genome of Tegillarca granosa.</title>
        <authorList>
            <person name="Kim J."/>
        </authorList>
    </citation>
    <scope>NUCLEOTIDE SEQUENCE [LARGE SCALE GENOMIC DNA]</scope>
    <source>
        <strain evidence="3">Teg-2019</strain>
        <tissue evidence="3">Adductor muscle</tissue>
    </source>
</reference>
<protein>
    <recommendedName>
        <fullName evidence="2">ShKT domain-containing protein</fullName>
    </recommendedName>
</protein>
<accession>A0ABQ9E975</accession>
<name>A0ABQ9E975_TEGGR</name>
<evidence type="ECO:0000256" key="1">
    <source>
        <dbReference type="PROSITE-ProRule" id="PRU01005"/>
    </source>
</evidence>
<dbReference type="SMART" id="SM00254">
    <property type="entry name" value="ShKT"/>
    <property type="match status" value="1"/>
</dbReference>
<organism evidence="3 4">
    <name type="scientific">Tegillarca granosa</name>
    <name type="common">Malaysian cockle</name>
    <name type="synonym">Anadara granosa</name>
    <dbReference type="NCBI Taxonomy" id="220873"/>
    <lineage>
        <taxon>Eukaryota</taxon>
        <taxon>Metazoa</taxon>
        <taxon>Spiralia</taxon>
        <taxon>Lophotrochozoa</taxon>
        <taxon>Mollusca</taxon>
        <taxon>Bivalvia</taxon>
        <taxon>Autobranchia</taxon>
        <taxon>Pteriomorphia</taxon>
        <taxon>Arcoida</taxon>
        <taxon>Arcoidea</taxon>
        <taxon>Arcidae</taxon>
        <taxon>Tegillarca</taxon>
    </lineage>
</organism>
<feature type="domain" description="ShKT" evidence="2">
    <location>
        <begin position="120"/>
        <end position="153"/>
    </location>
</feature>
<evidence type="ECO:0000313" key="3">
    <source>
        <dbReference type="EMBL" id="KAJ8300102.1"/>
    </source>
</evidence>
<sequence>MQDQIVQIIQRIPVSHIQNGHVRIVKNIVIYVRQGQQQLQLQATHQHVLTNIKTVQAMGRALVKIMQNGQRTIVKNTAISVQHNYGLVQWKFQKPASYGTKKFGFSNVVQKKAAGTDSACADKHQDCAGYGKSACQDYPKWASENCQKYCNLCQTQRTALQSPFIPSNPLNSMNCLLN</sequence>
<dbReference type="EMBL" id="JARBDR010000919">
    <property type="protein sequence ID" value="KAJ8300102.1"/>
    <property type="molecule type" value="Genomic_DNA"/>
</dbReference>